<feature type="domain" description="C2" evidence="3">
    <location>
        <begin position="6"/>
        <end position="141"/>
    </location>
</feature>
<dbReference type="InterPro" id="IPR000008">
    <property type="entry name" value="C2_dom"/>
</dbReference>
<dbReference type="Pfam" id="PF00168">
    <property type="entry name" value="C2"/>
    <property type="match status" value="1"/>
</dbReference>
<dbReference type="Proteomes" id="UP001231189">
    <property type="component" value="Unassembled WGS sequence"/>
</dbReference>
<accession>A0AAD8RTJ1</accession>
<organism evidence="4 5">
    <name type="scientific">Lolium multiflorum</name>
    <name type="common">Italian ryegrass</name>
    <name type="synonym">Lolium perenne subsp. multiflorum</name>
    <dbReference type="NCBI Taxonomy" id="4521"/>
    <lineage>
        <taxon>Eukaryota</taxon>
        <taxon>Viridiplantae</taxon>
        <taxon>Streptophyta</taxon>
        <taxon>Embryophyta</taxon>
        <taxon>Tracheophyta</taxon>
        <taxon>Spermatophyta</taxon>
        <taxon>Magnoliopsida</taxon>
        <taxon>Liliopsida</taxon>
        <taxon>Poales</taxon>
        <taxon>Poaceae</taxon>
        <taxon>BOP clade</taxon>
        <taxon>Pooideae</taxon>
        <taxon>Poodae</taxon>
        <taxon>Poeae</taxon>
        <taxon>Poeae Chloroplast Group 2 (Poeae type)</taxon>
        <taxon>Loliodinae</taxon>
        <taxon>Loliinae</taxon>
        <taxon>Lolium</taxon>
    </lineage>
</organism>
<dbReference type="AlphaFoldDB" id="A0AAD8RTJ1"/>
<dbReference type="Gene3D" id="2.60.40.150">
    <property type="entry name" value="C2 domain"/>
    <property type="match status" value="1"/>
</dbReference>
<dbReference type="InterPro" id="IPR015679">
    <property type="entry name" value="PLipase_D_fam"/>
</dbReference>
<dbReference type="Gene3D" id="3.30.870.10">
    <property type="entry name" value="Endonuclease Chain A"/>
    <property type="match status" value="1"/>
</dbReference>
<keyword evidence="5" id="KW-1185">Reference proteome</keyword>
<keyword evidence="1" id="KW-0677">Repeat</keyword>
<dbReference type="GO" id="GO:0009395">
    <property type="term" value="P:phospholipid catabolic process"/>
    <property type="evidence" value="ECO:0007669"/>
    <property type="project" value="TreeGrafter"/>
</dbReference>
<protein>
    <recommendedName>
        <fullName evidence="3">C2 domain-containing protein</fullName>
    </recommendedName>
</protein>
<dbReference type="PROSITE" id="PS50004">
    <property type="entry name" value="C2"/>
    <property type="match status" value="1"/>
</dbReference>
<sequence>MDAAPGMSSKDGHAAATDVVYLHGVLEATVFEADHLHNAIHGRIIKVTEKLEQSLGVHSVQHGSLYVDIDVGAARVARTREVEFHSTSPTWNQSFRLHCAYPAAAITFTVKSQHLVGASVLGRASVPTASVATGRPLELWLDLRGGEHRHETHTPRLRVRLRFADVERDPCWDAGVRLPGFAGITPAFFPERTNCSITLYQNSHLSDGFDPSVRLADGRPYRPARLWEDMYAAIRDARHFVYVAGWSVNTAITLVRDATRMVPGAEGVTLGELLKRKADEGVAVLVMPWQDKTSVAFLGNAGIMKTHDEETRAFFHGTNVRCFLCPRDAEAALTLVQSIEISTEFTHHQKTVTLDVATRGTADGRHVVSFIGGIDLCDGRSLFVRLPSTHFES</sequence>
<dbReference type="InterPro" id="IPR035892">
    <property type="entry name" value="C2_domain_sf"/>
</dbReference>
<proteinExistence type="predicted"/>
<name>A0AAD8RTJ1_LOLMU</name>
<gene>
    <name evidence="4" type="ORF">QYE76_005253</name>
</gene>
<dbReference type="EMBL" id="JAUUTY010000005">
    <property type="protein sequence ID" value="KAK1630938.1"/>
    <property type="molecule type" value="Genomic_DNA"/>
</dbReference>
<comment type="caution">
    <text evidence="4">The sequence shown here is derived from an EMBL/GenBank/DDBJ whole genome shotgun (WGS) entry which is preliminary data.</text>
</comment>
<dbReference type="GO" id="GO:0005886">
    <property type="term" value="C:plasma membrane"/>
    <property type="evidence" value="ECO:0007669"/>
    <property type="project" value="TreeGrafter"/>
</dbReference>
<evidence type="ECO:0000256" key="1">
    <source>
        <dbReference type="ARBA" id="ARBA00022737"/>
    </source>
</evidence>
<evidence type="ECO:0000313" key="4">
    <source>
        <dbReference type="EMBL" id="KAK1630938.1"/>
    </source>
</evidence>
<dbReference type="SUPFAM" id="SSF49562">
    <property type="entry name" value="C2 domain (Calcium/lipid-binding domain, CaLB)"/>
    <property type="match status" value="1"/>
</dbReference>
<dbReference type="PANTHER" id="PTHR18896">
    <property type="entry name" value="PHOSPHOLIPASE D"/>
    <property type="match status" value="1"/>
</dbReference>
<evidence type="ECO:0000256" key="2">
    <source>
        <dbReference type="ARBA" id="ARBA00023098"/>
    </source>
</evidence>
<keyword evidence="2" id="KW-0443">Lipid metabolism</keyword>
<evidence type="ECO:0000259" key="3">
    <source>
        <dbReference type="PROSITE" id="PS50004"/>
    </source>
</evidence>
<dbReference type="SMART" id="SM00239">
    <property type="entry name" value="C2"/>
    <property type="match status" value="1"/>
</dbReference>
<dbReference type="GO" id="GO:0004630">
    <property type="term" value="F:phospholipase D activity"/>
    <property type="evidence" value="ECO:0007669"/>
    <property type="project" value="TreeGrafter"/>
</dbReference>
<evidence type="ECO:0000313" key="5">
    <source>
        <dbReference type="Proteomes" id="UP001231189"/>
    </source>
</evidence>
<dbReference type="SUPFAM" id="SSF56024">
    <property type="entry name" value="Phospholipase D/nuclease"/>
    <property type="match status" value="1"/>
</dbReference>
<dbReference type="PANTHER" id="PTHR18896:SF138">
    <property type="entry name" value="PHOSPHOLIPASE D"/>
    <property type="match status" value="1"/>
</dbReference>
<reference evidence="4" key="1">
    <citation type="submission" date="2023-07" db="EMBL/GenBank/DDBJ databases">
        <title>A chromosome-level genome assembly of Lolium multiflorum.</title>
        <authorList>
            <person name="Chen Y."/>
            <person name="Copetti D."/>
            <person name="Kolliker R."/>
            <person name="Studer B."/>
        </authorList>
    </citation>
    <scope>NUCLEOTIDE SEQUENCE</scope>
    <source>
        <strain evidence="4">02402/16</strain>
        <tissue evidence="4">Leaf</tissue>
    </source>
</reference>